<evidence type="ECO:0000256" key="6">
    <source>
        <dbReference type="SAM" id="Phobius"/>
    </source>
</evidence>
<evidence type="ECO:0000256" key="3">
    <source>
        <dbReference type="ARBA" id="ARBA00022692"/>
    </source>
</evidence>
<dbReference type="AlphaFoldDB" id="A0A1T4VWS7"/>
<proteinExistence type="inferred from homology"/>
<evidence type="ECO:0000256" key="2">
    <source>
        <dbReference type="ARBA" id="ARBA00009160"/>
    </source>
</evidence>
<gene>
    <name evidence="7" type="ORF">SAMN02745130_00457</name>
</gene>
<keyword evidence="4 6" id="KW-1133">Transmembrane helix</keyword>
<evidence type="ECO:0000256" key="5">
    <source>
        <dbReference type="ARBA" id="ARBA00023136"/>
    </source>
</evidence>
<comment type="similarity">
    <text evidence="2">Belongs to the FUN14 family.</text>
</comment>
<feature type="transmembrane region" description="Helical" evidence="6">
    <location>
        <begin position="66"/>
        <end position="86"/>
    </location>
</feature>
<dbReference type="Proteomes" id="UP000190460">
    <property type="component" value="Unassembled WGS sequence"/>
</dbReference>
<keyword evidence="5 6" id="KW-0472">Membrane</keyword>
<reference evidence="7 8" key="1">
    <citation type="submission" date="2017-02" db="EMBL/GenBank/DDBJ databases">
        <authorList>
            <person name="Peterson S.W."/>
        </authorList>
    </citation>
    <scope>NUCLEOTIDE SEQUENCE [LARGE SCALE GENOMIC DNA]</scope>
    <source>
        <strain evidence="7 8">ATCC 49788</strain>
    </source>
</reference>
<dbReference type="EMBL" id="FUYB01000002">
    <property type="protein sequence ID" value="SKA69387.1"/>
    <property type="molecule type" value="Genomic_DNA"/>
</dbReference>
<name>A0A1T4VWS7_9GAMM</name>
<dbReference type="InterPro" id="IPR007014">
    <property type="entry name" value="FUN14"/>
</dbReference>
<keyword evidence="8" id="KW-1185">Reference proteome</keyword>
<evidence type="ECO:0000313" key="8">
    <source>
        <dbReference type="Proteomes" id="UP000190460"/>
    </source>
</evidence>
<dbReference type="RefSeq" id="WP_078920962.1">
    <property type="nucleotide sequence ID" value="NZ_FUYB01000002.1"/>
</dbReference>
<evidence type="ECO:0000256" key="1">
    <source>
        <dbReference type="ARBA" id="ARBA00004370"/>
    </source>
</evidence>
<evidence type="ECO:0000256" key="4">
    <source>
        <dbReference type="ARBA" id="ARBA00022989"/>
    </source>
</evidence>
<organism evidence="7 8">
    <name type="scientific">Thiothrix eikelboomii</name>
    <dbReference type="NCBI Taxonomy" id="92487"/>
    <lineage>
        <taxon>Bacteria</taxon>
        <taxon>Pseudomonadati</taxon>
        <taxon>Pseudomonadota</taxon>
        <taxon>Gammaproteobacteria</taxon>
        <taxon>Thiotrichales</taxon>
        <taxon>Thiotrichaceae</taxon>
        <taxon>Thiothrix</taxon>
    </lineage>
</organism>
<feature type="transmembrane region" description="Helical" evidence="6">
    <location>
        <begin position="36"/>
        <end position="59"/>
    </location>
</feature>
<comment type="subcellular location">
    <subcellularLocation>
        <location evidence="1">Membrane</location>
    </subcellularLocation>
</comment>
<dbReference type="OrthoDB" id="5570223at2"/>
<keyword evidence="3 6" id="KW-0812">Transmembrane</keyword>
<evidence type="ECO:0000313" key="7">
    <source>
        <dbReference type="EMBL" id="SKA69387.1"/>
    </source>
</evidence>
<protein>
    <submittedName>
        <fullName evidence="7">Uncharacterized membrane protein, Fun14 family</fullName>
    </submittedName>
</protein>
<dbReference type="Pfam" id="PF04930">
    <property type="entry name" value="FUN14"/>
    <property type="match status" value="1"/>
</dbReference>
<accession>A0A1T4VWS7</accession>
<dbReference type="GO" id="GO:0016020">
    <property type="term" value="C:membrane"/>
    <property type="evidence" value="ECO:0007669"/>
    <property type="project" value="UniProtKB-SubCell"/>
</dbReference>
<sequence>MANYYTPESQPVQTWDYTLNNETVAALQEQLPPTDILSAPFLIGNVGAPFVIGLAVGFFAKKVLKLALFLAGGAIVLLFISEYYGLTKVSDTQLQSAAETATGLAQQSGGFLMDRLSQITSKGVSAITGFAVGLKFG</sequence>